<dbReference type="GO" id="GO:0003700">
    <property type="term" value="F:DNA-binding transcription factor activity"/>
    <property type="evidence" value="ECO:0007669"/>
    <property type="project" value="InterPro"/>
</dbReference>
<feature type="domain" description="HTH marR-type" evidence="1">
    <location>
        <begin position="9"/>
        <end position="149"/>
    </location>
</feature>
<dbReference type="SUPFAM" id="SSF46785">
    <property type="entry name" value="Winged helix' DNA-binding domain"/>
    <property type="match status" value="1"/>
</dbReference>
<dbReference type="PANTHER" id="PTHR33164:SF43">
    <property type="entry name" value="HTH-TYPE TRANSCRIPTIONAL REPRESSOR YETL"/>
    <property type="match status" value="1"/>
</dbReference>
<dbReference type="OrthoDB" id="5511415at2"/>
<protein>
    <submittedName>
        <fullName evidence="2">MarR family transcriptional regulator</fullName>
    </submittedName>
</protein>
<evidence type="ECO:0000313" key="3">
    <source>
        <dbReference type="Proteomes" id="UP000290759"/>
    </source>
</evidence>
<reference evidence="2 3" key="2">
    <citation type="submission" date="2019-02" db="EMBL/GenBank/DDBJ databases">
        <title>'Lichenibacterium ramalinii' gen. nov. sp. nov., 'Lichenibacterium minor' gen. nov. sp. nov.</title>
        <authorList>
            <person name="Pankratov T."/>
        </authorList>
    </citation>
    <scope>NUCLEOTIDE SEQUENCE [LARGE SCALE GENOMIC DNA]</scope>
    <source>
        <strain evidence="2 3">RmlP026</strain>
    </source>
</reference>
<evidence type="ECO:0000313" key="2">
    <source>
        <dbReference type="EMBL" id="RYC30109.1"/>
    </source>
</evidence>
<dbReference type="GO" id="GO:0006950">
    <property type="term" value="P:response to stress"/>
    <property type="evidence" value="ECO:0007669"/>
    <property type="project" value="TreeGrafter"/>
</dbReference>
<dbReference type="RefSeq" id="WP_129228789.1">
    <property type="nucleotide sequence ID" value="NZ_QYBB01000032.1"/>
</dbReference>
<dbReference type="PANTHER" id="PTHR33164">
    <property type="entry name" value="TRANSCRIPTIONAL REGULATOR, MARR FAMILY"/>
    <property type="match status" value="1"/>
</dbReference>
<dbReference type="EMBL" id="QYBB01000032">
    <property type="protein sequence ID" value="RYC30109.1"/>
    <property type="molecule type" value="Genomic_DNA"/>
</dbReference>
<accession>A0A4Q2U0Z6</accession>
<keyword evidence="3" id="KW-1185">Reference proteome</keyword>
<organism evidence="2 3">
    <name type="scientific">Lichenibacterium minor</name>
    <dbReference type="NCBI Taxonomy" id="2316528"/>
    <lineage>
        <taxon>Bacteria</taxon>
        <taxon>Pseudomonadati</taxon>
        <taxon>Pseudomonadota</taxon>
        <taxon>Alphaproteobacteria</taxon>
        <taxon>Hyphomicrobiales</taxon>
        <taxon>Lichenihabitantaceae</taxon>
        <taxon>Lichenibacterium</taxon>
    </lineage>
</organism>
<dbReference type="PROSITE" id="PS50995">
    <property type="entry name" value="HTH_MARR_2"/>
    <property type="match status" value="1"/>
</dbReference>
<reference evidence="2 3" key="1">
    <citation type="submission" date="2018-12" db="EMBL/GenBank/DDBJ databases">
        <authorList>
            <person name="Grouzdev D.S."/>
            <person name="Krutkina M.S."/>
        </authorList>
    </citation>
    <scope>NUCLEOTIDE SEQUENCE [LARGE SCALE GENOMIC DNA]</scope>
    <source>
        <strain evidence="2 3">RmlP026</strain>
    </source>
</reference>
<gene>
    <name evidence="2" type="ORF">D3273_20675</name>
</gene>
<dbReference type="InterPro" id="IPR036388">
    <property type="entry name" value="WH-like_DNA-bd_sf"/>
</dbReference>
<dbReference type="InterPro" id="IPR036390">
    <property type="entry name" value="WH_DNA-bd_sf"/>
</dbReference>
<name>A0A4Q2U0Z6_9HYPH</name>
<dbReference type="Pfam" id="PF12802">
    <property type="entry name" value="MarR_2"/>
    <property type="match status" value="1"/>
</dbReference>
<dbReference type="InterPro" id="IPR039422">
    <property type="entry name" value="MarR/SlyA-like"/>
</dbReference>
<evidence type="ECO:0000259" key="1">
    <source>
        <dbReference type="PROSITE" id="PS50995"/>
    </source>
</evidence>
<proteinExistence type="predicted"/>
<dbReference type="Proteomes" id="UP000290759">
    <property type="component" value="Unassembled WGS sequence"/>
</dbReference>
<dbReference type="AlphaFoldDB" id="A0A4Q2U0Z6"/>
<sequence length="156" mass="16494">MPAIQSLPDDPFQRLVISVFRLNGGLLATGNRLVADLGLTSARWQVLGATVTAPVPLSVASIARNMGLTRQTVRTTVKDLEAAALVRLTSNPHHQRAHLVLPTAAGERAYATAADRQRIWAEGITRGLDGTRMTAAADVLQAMLAQILDAPAGGEP</sequence>
<dbReference type="InterPro" id="IPR000835">
    <property type="entry name" value="HTH_MarR-typ"/>
</dbReference>
<comment type="caution">
    <text evidence="2">The sequence shown here is derived from an EMBL/GenBank/DDBJ whole genome shotgun (WGS) entry which is preliminary data.</text>
</comment>
<dbReference type="Gene3D" id="1.10.10.10">
    <property type="entry name" value="Winged helix-like DNA-binding domain superfamily/Winged helix DNA-binding domain"/>
    <property type="match status" value="1"/>
</dbReference>
<dbReference type="SMART" id="SM00347">
    <property type="entry name" value="HTH_MARR"/>
    <property type="match status" value="1"/>
</dbReference>